<dbReference type="Proteomes" id="UP000729402">
    <property type="component" value="Unassembled WGS sequence"/>
</dbReference>
<proteinExistence type="predicted"/>
<dbReference type="EMBL" id="JAAALK010000079">
    <property type="protein sequence ID" value="KAG8100100.1"/>
    <property type="molecule type" value="Genomic_DNA"/>
</dbReference>
<comment type="caution">
    <text evidence="2">The sequence shown here is derived from an EMBL/GenBank/DDBJ whole genome shotgun (WGS) entry which is preliminary data.</text>
</comment>
<accession>A0A8J5X4J8</accession>
<organism evidence="2 3">
    <name type="scientific">Zizania palustris</name>
    <name type="common">Northern wild rice</name>
    <dbReference type="NCBI Taxonomy" id="103762"/>
    <lineage>
        <taxon>Eukaryota</taxon>
        <taxon>Viridiplantae</taxon>
        <taxon>Streptophyta</taxon>
        <taxon>Embryophyta</taxon>
        <taxon>Tracheophyta</taxon>
        <taxon>Spermatophyta</taxon>
        <taxon>Magnoliopsida</taxon>
        <taxon>Liliopsida</taxon>
        <taxon>Poales</taxon>
        <taxon>Poaceae</taxon>
        <taxon>BOP clade</taxon>
        <taxon>Oryzoideae</taxon>
        <taxon>Oryzeae</taxon>
        <taxon>Zizaniinae</taxon>
        <taxon>Zizania</taxon>
    </lineage>
</organism>
<sequence>MIFICSMIVRSLGEGTSSQPDNASPVRMPIPVPKKKMTPKRRKLNIG</sequence>
<evidence type="ECO:0000313" key="2">
    <source>
        <dbReference type="EMBL" id="KAG8100100.1"/>
    </source>
</evidence>
<dbReference type="AlphaFoldDB" id="A0A8J5X4J8"/>
<feature type="region of interest" description="Disordered" evidence="1">
    <location>
        <begin position="13"/>
        <end position="47"/>
    </location>
</feature>
<evidence type="ECO:0000313" key="3">
    <source>
        <dbReference type="Proteomes" id="UP000729402"/>
    </source>
</evidence>
<keyword evidence="3" id="KW-1185">Reference proteome</keyword>
<evidence type="ECO:0000256" key="1">
    <source>
        <dbReference type="SAM" id="MobiDB-lite"/>
    </source>
</evidence>
<name>A0A8J5X4J8_ZIZPA</name>
<protein>
    <submittedName>
        <fullName evidence="2">Uncharacterized protein</fullName>
    </submittedName>
</protein>
<reference evidence="2" key="2">
    <citation type="submission" date="2021-02" db="EMBL/GenBank/DDBJ databases">
        <authorList>
            <person name="Kimball J.A."/>
            <person name="Haas M.W."/>
            <person name="Macchietto M."/>
            <person name="Kono T."/>
            <person name="Duquette J."/>
            <person name="Shao M."/>
        </authorList>
    </citation>
    <scope>NUCLEOTIDE SEQUENCE</scope>
    <source>
        <tissue evidence="2">Fresh leaf tissue</tissue>
    </source>
</reference>
<reference evidence="2" key="1">
    <citation type="journal article" date="2021" name="bioRxiv">
        <title>Whole Genome Assembly and Annotation of Northern Wild Rice, Zizania palustris L., Supports a Whole Genome Duplication in the Zizania Genus.</title>
        <authorList>
            <person name="Haas M."/>
            <person name="Kono T."/>
            <person name="Macchietto M."/>
            <person name="Millas R."/>
            <person name="McGilp L."/>
            <person name="Shao M."/>
            <person name="Duquette J."/>
            <person name="Hirsch C.N."/>
            <person name="Kimball J."/>
        </authorList>
    </citation>
    <scope>NUCLEOTIDE SEQUENCE</scope>
    <source>
        <tissue evidence="2">Fresh leaf tissue</tissue>
    </source>
</reference>
<gene>
    <name evidence="2" type="ORF">GUJ93_ZPchr0013g36759</name>
</gene>
<feature type="compositionally biased region" description="Basic residues" evidence="1">
    <location>
        <begin position="33"/>
        <end position="47"/>
    </location>
</feature>